<keyword evidence="3" id="KW-1185">Reference proteome</keyword>
<dbReference type="Proteomes" id="UP000011668">
    <property type="component" value="Unassembled WGS sequence"/>
</dbReference>
<accession>L8WCN6</accession>
<reference evidence="2 3" key="1">
    <citation type="journal article" date="2013" name="Nat. Commun.">
        <title>The evolution and pathogenic mechanisms of the rice sheath blight pathogen.</title>
        <authorList>
            <person name="Zheng A."/>
            <person name="Lin R."/>
            <person name="Xu L."/>
            <person name="Qin P."/>
            <person name="Tang C."/>
            <person name="Ai P."/>
            <person name="Zhang D."/>
            <person name="Liu Y."/>
            <person name="Sun Z."/>
            <person name="Feng H."/>
            <person name="Wang Y."/>
            <person name="Chen Y."/>
            <person name="Liang X."/>
            <person name="Fu R."/>
            <person name="Li Q."/>
            <person name="Zhang J."/>
            <person name="Yu X."/>
            <person name="Xie Z."/>
            <person name="Ding L."/>
            <person name="Guan P."/>
            <person name="Tang J."/>
            <person name="Liang Y."/>
            <person name="Wang S."/>
            <person name="Deng Q."/>
            <person name="Li S."/>
            <person name="Zhu J."/>
            <person name="Wang L."/>
            <person name="Liu H."/>
            <person name="Li P."/>
        </authorList>
    </citation>
    <scope>NUCLEOTIDE SEQUENCE [LARGE SCALE GENOMIC DNA]</scope>
    <source>
        <strain evidence="3">AG-1 IA</strain>
    </source>
</reference>
<gene>
    <name evidence="2" type="ORF">AG1IA_10034</name>
</gene>
<comment type="caution">
    <text evidence="2">The sequence shown here is derived from an EMBL/GenBank/DDBJ whole genome shotgun (WGS) entry which is preliminary data.</text>
</comment>
<sequence length="102" mass="10861">MPIVTEEQGLACPRPGNTLRTSDGAQNSSCESRFRTHPSSNTVSPPAIARCVCLSSEAEGAECDRSDTTPPPGAFHTRIVKSYEPETTCLPSGEYATEATPF</sequence>
<feature type="compositionally biased region" description="Polar residues" evidence="1">
    <location>
        <begin position="18"/>
        <end position="43"/>
    </location>
</feature>
<organism evidence="2 3">
    <name type="scientific">Thanatephorus cucumeris (strain AG1-IA)</name>
    <name type="common">Rice sheath blight fungus</name>
    <name type="synonym">Rhizoctonia solani</name>
    <dbReference type="NCBI Taxonomy" id="983506"/>
    <lineage>
        <taxon>Eukaryota</taxon>
        <taxon>Fungi</taxon>
        <taxon>Dikarya</taxon>
        <taxon>Basidiomycota</taxon>
        <taxon>Agaricomycotina</taxon>
        <taxon>Agaricomycetes</taxon>
        <taxon>Cantharellales</taxon>
        <taxon>Ceratobasidiaceae</taxon>
        <taxon>Rhizoctonia</taxon>
        <taxon>Rhizoctonia solani AG-1</taxon>
    </lineage>
</organism>
<feature type="region of interest" description="Disordered" evidence="1">
    <location>
        <begin position="1"/>
        <end position="43"/>
    </location>
</feature>
<evidence type="ECO:0000313" key="3">
    <source>
        <dbReference type="Proteomes" id="UP000011668"/>
    </source>
</evidence>
<dbReference type="EMBL" id="AFRT01004812">
    <property type="protein sequence ID" value="ELU35936.1"/>
    <property type="molecule type" value="Genomic_DNA"/>
</dbReference>
<proteinExistence type="predicted"/>
<protein>
    <submittedName>
        <fullName evidence="2">Uncharacterized protein</fullName>
    </submittedName>
</protein>
<evidence type="ECO:0000256" key="1">
    <source>
        <dbReference type="SAM" id="MobiDB-lite"/>
    </source>
</evidence>
<dbReference type="HOGENOM" id="CLU_2279363_0_0_1"/>
<dbReference type="AlphaFoldDB" id="L8WCN6"/>
<evidence type="ECO:0000313" key="2">
    <source>
        <dbReference type="EMBL" id="ELU35936.1"/>
    </source>
</evidence>
<name>L8WCN6_THACA</name>